<evidence type="ECO:0000256" key="1">
    <source>
        <dbReference type="ARBA" id="ARBA00005254"/>
    </source>
</evidence>
<dbReference type="PROSITE" id="PS00166">
    <property type="entry name" value="ENOYL_COA_HYDRATASE"/>
    <property type="match status" value="1"/>
</dbReference>
<name>D1C849_SPHTD</name>
<accession>D1C849</accession>
<dbReference type="KEGG" id="sti:Sthe_2577"/>
<dbReference type="Pfam" id="PF00378">
    <property type="entry name" value="ECH_1"/>
    <property type="match status" value="1"/>
</dbReference>
<proteinExistence type="inferred from homology"/>
<sequence length="256" mass="27425">MGVLEREQAGGVLTLTLNRPEALNAFTREMLRELGAALRDAAKDPAVRVVVITGAGRGFSPGQDLNELEDGETSFRAVLDNYNPVIQRIAELEKPVIAAVNGAAAGAGFALALACDLRIASEAAVFVTSFSRIGLTADSGMSYFLPRLVGWGKAFELLALSPRLTAQEALDLGLVNRVVPAERFAEEVQALASQLADGPTKAYGLIKRALRKAATATLDEVLEYEAYLQEIAGNTRDYREGVSAFKEKRPPVFTGE</sequence>
<dbReference type="Proteomes" id="UP000002027">
    <property type="component" value="Chromosome 2"/>
</dbReference>
<dbReference type="GO" id="GO:0016853">
    <property type="term" value="F:isomerase activity"/>
    <property type="evidence" value="ECO:0007669"/>
    <property type="project" value="UniProtKB-KW"/>
</dbReference>
<comment type="similarity">
    <text evidence="1 2">Belongs to the enoyl-CoA hydratase/isomerase family.</text>
</comment>
<protein>
    <submittedName>
        <fullName evidence="3">Enoyl-CoA hydratase/isomerase</fullName>
    </submittedName>
</protein>
<reference evidence="4" key="1">
    <citation type="submission" date="2009-11" db="EMBL/GenBank/DDBJ databases">
        <title>The complete chromosome 2 of Sphaerobacter thermophilus DSM 20745.</title>
        <authorList>
            <person name="Lucas S."/>
            <person name="Copeland A."/>
            <person name="Lapidus A."/>
            <person name="Glavina del Rio T."/>
            <person name="Dalin E."/>
            <person name="Tice H."/>
            <person name="Bruce D."/>
            <person name="Goodwin L."/>
            <person name="Pitluck S."/>
            <person name="Kyrpides N."/>
            <person name="Mavromatis K."/>
            <person name="Ivanova N."/>
            <person name="Mikhailova N."/>
            <person name="LaButti K.M."/>
            <person name="Clum A."/>
            <person name="Sun H.I."/>
            <person name="Brettin T."/>
            <person name="Detter J.C."/>
            <person name="Han C."/>
            <person name="Larimer F."/>
            <person name="Land M."/>
            <person name="Hauser L."/>
            <person name="Markowitz V."/>
            <person name="Cheng J.F."/>
            <person name="Hugenholtz P."/>
            <person name="Woyke T."/>
            <person name="Wu D."/>
            <person name="Steenblock K."/>
            <person name="Schneider S."/>
            <person name="Pukall R."/>
            <person name="Goeker M."/>
            <person name="Klenk H.P."/>
            <person name="Eisen J.A."/>
        </authorList>
    </citation>
    <scope>NUCLEOTIDE SEQUENCE [LARGE SCALE GENOMIC DNA]</scope>
    <source>
        <strain evidence="4">ATCC 49802 / DSM 20745 / S 6022</strain>
    </source>
</reference>
<organism evidence="3 4">
    <name type="scientific">Sphaerobacter thermophilus (strain ATCC 49802 / DSM 20745 / KCCM 41009 / NCIMB 13125 / S 6022)</name>
    <dbReference type="NCBI Taxonomy" id="479434"/>
    <lineage>
        <taxon>Bacteria</taxon>
        <taxon>Pseudomonadati</taxon>
        <taxon>Thermomicrobiota</taxon>
        <taxon>Thermomicrobia</taxon>
        <taxon>Sphaerobacterales</taxon>
        <taxon>Sphaerobacterineae</taxon>
        <taxon>Sphaerobacteraceae</taxon>
        <taxon>Sphaerobacter</taxon>
    </lineage>
</organism>
<keyword evidence="4" id="KW-1185">Reference proteome</keyword>
<dbReference type="InterPro" id="IPR018376">
    <property type="entry name" value="Enoyl-CoA_hyd/isom_CS"/>
</dbReference>
<dbReference type="eggNOG" id="COG1024">
    <property type="taxonomic scope" value="Bacteria"/>
</dbReference>
<evidence type="ECO:0000256" key="2">
    <source>
        <dbReference type="RuleBase" id="RU003707"/>
    </source>
</evidence>
<dbReference type="InterPro" id="IPR029045">
    <property type="entry name" value="ClpP/crotonase-like_dom_sf"/>
</dbReference>
<dbReference type="InterPro" id="IPR001753">
    <property type="entry name" value="Enoyl-CoA_hydra/iso"/>
</dbReference>
<dbReference type="HOGENOM" id="CLU_009834_7_2_0"/>
<keyword evidence="3" id="KW-0413">Isomerase</keyword>
<dbReference type="PANTHER" id="PTHR43459:SF1">
    <property type="entry name" value="EG:BACN32G11.4 PROTEIN"/>
    <property type="match status" value="1"/>
</dbReference>
<dbReference type="InParanoid" id="D1C849"/>
<evidence type="ECO:0000313" key="4">
    <source>
        <dbReference type="Proteomes" id="UP000002027"/>
    </source>
</evidence>
<gene>
    <name evidence="3" type="ordered locus">Sthe_2577</name>
</gene>
<evidence type="ECO:0000313" key="3">
    <source>
        <dbReference type="EMBL" id="ACZ39992.1"/>
    </source>
</evidence>
<dbReference type="Gene3D" id="3.90.226.10">
    <property type="entry name" value="2-enoyl-CoA Hydratase, Chain A, domain 1"/>
    <property type="match status" value="1"/>
</dbReference>
<dbReference type="RefSeq" id="WP_012873031.1">
    <property type="nucleotide sequence ID" value="NC_013524.1"/>
</dbReference>
<dbReference type="Gene3D" id="1.10.12.10">
    <property type="entry name" value="Lyase 2-enoyl-coa Hydratase, Chain A, domain 2"/>
    <property type="match status" value="1"/>
</dbReference>
<dbReference type="EMBL" id="CP001824">
    <property type="protein sequence ID" value="ACZ39992.1"/>
    <property type="molecule type" value="Genomic_DNA"/>
</dbReference>
<dbReference type="SUPFAM" id="SSF52096">
    <property type="entry name" value="ClpP/crotonase"/>
    <property type="match status" value="1"/>
</dbReference>
<dbReference type="InterPro" id="IPR014748">
    <property type="entry name" value="Enoyl-CoA_hydra_C"/>
</dbReference>
<dbReference type="CDD" id="cd06558">
    <property type="entry name" value="crotonase-like"/>
    <property type="match status" value="1"/>
</dbReference>
<dbReference type="STRING" id="479434.Sthe_2577"/>
<dbReference type="OrthoDB" id="9777977at2"/>
<reference evidence="3 4" key="2">
    <citation type="journal article" date="2010" name="Stand. Genomic Sci.">
        <title>Complete genome sequence of Desulfohalobium retbaense type strain (HR(100)).</title>
        <authorList>
            <person name="Spring S."/>
            <person name="Nolan M."/>
            <person name="Lapidus A."/>
            <person name="Glavina Del Rio T."/>
            <person name="Copeland A."/>
            <person name="Tice H."/>
            <person name="Cheng J.F."/>
            <person name="Lucas S."/>
            <person name="Land M."/>
            <person name="Chen F."/>
            <person name="Bruce D."/>
            <person name="Goodwin L."/>
            <person name="Pitluck S."/>
            <person name="Ivanova N."/>
            <person name="Mavromatis K."/>
            <person name="Mikhailova N."/>
            <person name="Pati A."/>
            <person name="Chen A."/>
            <person name="Palaniappan K."/>
            <person name="Hauser L."/>
            <person name="Chang Y.J."/>
            <person name="Jeffries C.D."/>
            <person name="Munk C."/>
            <person name="Kiss H."/>
            <person name="Chain P."/>
            <person name="Han C."/>
            <person name="Brettin T."/>
            <person name="Detter J.C."/>
            <person name="Schuler E."/>
            <person name="Goker M."/>
            <person name="Rohde M."/>
            <person name="Bristow J."/>
            <person name="Eisen J.A."/>
            <person name="Markowitz V."/>
            <person name="Hugenholtz P."/>
            <person name="Kyrpides N.C."/>
            <person name="Klenk H.P."/>
        </authorList>
    </citation>
    <scope>NUCLEOTIDE SEQUENCE [LARGE SCALE GENOMIC DNA]</scope>
    <source>
        <strain evidence="4">ATCC 49802 / DSM 20745 / S 6022</strain>
    </source>
</reference>
<dbReference type="AlphaFoldDB" id="D1C849"/>
<dbReference type="PANTHER" id="PTHR43459">
    <property type="entry name" value="ENOYL-COA HYDRATASE"/>
    <property type="match status" value="1"/>
</dbReference>